<reference evidence="1 2" key="1">
    <citation type="submission" date="2021-01" db="EMBL/GenBank/DDBJ databases">
        <title>Paenibacillus sp.nov. isolated from the rhizosphere soil of tomato plant.</title>
        <authorList>
            <person name="Thin K.K."/>
            <person name="Zhang X."/>
            <person name="He S."/>
        </authorList>
    </citation>
    <scope>NUCLEOTIDE SEQUENCE [LARGE SCALE GENOMIC DNA]</scope>
    <source>
        <strain evidence="1 2">DXFW5</strain>
    </source>
</reference>
<proteinExistence type="predicted"/>
<name>A0ABS2HAU9_9BACL</name>
<keyword evidence="2" id="KW-1185">Reference proteome</keyword>
<comment type="caution">
    <text evidence="1">The sequence shown here is derived from an EMBL/GenBank/DDBJ whole genome shotgun (WGS) entry which is preliminary data.</text>
</comment>
<dbReference type="SUPFAM" id="SSF46689">
    <property type="entry name" value="Homeodomain-like"/>
    <property type="match status" value="1"/>
</dbReference>
<dbReference type="RefSeq" id="WP_204801200.1">
    <property type="nucleotide sequence ID" value="NZ_JADCNN020000047.1"/>
</dbReference>
<gene>
    <name evidence="1" type="ORF">IM700_022885</name>
</gene>
<dbReference type="EMBL" id="JADCNN020000047">
    <property type="protein sequence ID" value="MBM6998517.1"/>
    <property type="molecule type" value="Genomic_DNA"/>
</dbReference>
<organism evidence="1 2">
    <name type="scientific">Paenibacillus rhizolycopersici</name>
    <dbReference type="NCBI Taxonomy" id="2780073"/>
    <lineage>
        <taxon>Bacteria</taxon>
        <taxon>Bacillati</taxon>
        <taxon>Bacillota</taxon>
        <taxon>Bacilli</taxon>
        <taxon>Bacillales</taxon>
        <taxon>Paenibacillaceae</taxon>
        <taxon>Paenibacillus</taxon>
    </lineage>
</organism>
<dbReference type="Proteomes" id="UP001516620">
    <property type="component" value="Unassembled WGS sequence"/>
</dbReference>
<protein>
    <submittedName>
        <fullName evidence="1">Helix-turn-helix domain-containing protein</fullName>
    </submittedName>
</protein>
<sequence length="147" mass="17044">VKCTPYSGHWKNTLVFKPMKTIGGAFRMAKKGQKFVSYSFDTKKKAIEMRLQGMTKQKVAEVLGIEDLGRLKVWMSRYKKMGEFGLMDHRGRRREYVDEDRYVRRLEMENAVLKKWLAITKAEVYQRSIGSSKSLDNVIASPSSVKK</sequence>
<evidence type="ECO:0000313" key="1">
    <source>
        <dbReference type="EMBL" id="MBM6998517.1"/>
    </source>
</evidence>
<dbReference type="InterPro" id="IPR009057">
    <property type="entry name" value="Homeodomain-like_sf"/>
</dbReference>
<feature type="non-terminal residue" evidence="1">
    <location>
        <position position="1"/>
    </location>
</feature>
<evidence type="ECO:0000313" key="2">
    <source>
        <dbReference type="Proteomes" id="UP001516620"/>
    </source>
</evidence>
<accession>A0ABS2HAU9</accession>